<dbReference type="Pfam" id="PF24681">
    <property type="entry name" value="Kelch_KLHDC2_KLHL20_DRC7"/>
    <property type="match status" value="1"/>
</dbReference>
<sequence>MFYITLACTLLGLISSSSAQPHPVGGAAYVSFHDRLYVQGGDLGGGNLINQFYALDLSRSWQTISPVWNTLPAGPINAYHSGGFSADMNSFVTFGRETGSPYTTANFINIFSTSTGSWIGTGSTMIADPTRRDMTIASDPSPGGQIYFMGGDAGQAGTGRSNVIDIYNLKSSVVSETVVPSPGPQNLQGGAAAWLPHRKFMMIVGGMNDNLEGNSVYLFTPESSSSSSSQTQSTTSGSYGTSSSSGYSNTDNNGPYPSSNINSNSNSNTNNPNAPGPSTDSARSGSAWTEQ</sequence>
<accession>A0A9P6LWF1</accession>
<dbReference type="EMBL" id="JAAAHY010001906">
    <property type="protein sequence ID" value="KAF9946172.1"/>
    <property type="molecule type" value="Genomic_DNA"/>
</dbReference>
<keyword evidence="2" id="KW-0732">Signal</keyword>
<organism evidence="3 4">
    <name type="scientific">Mortierella alpina</name>
    <name type="common">Oleaginous fungus</name>
    <name type="synonym">Mortierella renispora</name>
    <dbReference type="NCBI Taxonomy" id="64518"/>
    <lineage>
        <taxon>Eukaryota</taxon>
        <taxon>Fungi</taxon>
        <taxon>Fungi incertae sedis</taxon>
        <taxon>Mucoromycota</taxon>
        <taxon>Mortierellomycotina</taxon>
        <taxon>Mortierellomycetes</taxon>
        <taxon>Mortierellales</taxon>
        <taxon>Mortierellaceae</taxon>
        <taxon>Mortierella</taxon>
    </lineage>
</organism>
<name>A0A9P6LWF1_MORAP</name>
<feature type="compositionally biased region" description="Polar residues" evidence="1">
    <location>
        <begin position="279"/>
        <end position="291"/>
    </location>
</feature>
<evidence type="ECO:0000313" key="4">
    <source>
        <dbReference type="Proteomes" id="UP000738359"/>
    </source>
</evidence>
<feature type="signal peptide" evidence="2">
    <location>
        <begin position="1"/>
        <end position="19"/>
    </location>
</feature>
<feature type="non-terminal residue" evidence="3">
    <location>
        <position position="291"/>
    </location>
</feature>
<evidence type="ECO:0000256" key="1">
    <source>
        <dbReference type="SAM" id="MobiDB-lite"/>
    </source>
</evidence>
<evidence type="ECO:0008006" key="5">
    <source>
        <dbReference type="Google" id="ProtNLM"/>
    </source>
</evidence>
<comment type="caution">
    <text evidence="3">The sequence shown here is derived from an EMBL/GenBank/DDBJ whole genome shotgun (WGS) entry which is preliminary data.</text>
</comment>
<dbReference type="AlphaFoldDB" id="A0A9P6LWF1"/>
<evidence type="ECO:0000256" key="2">
    <source>
        <dbReference type="SAM" id="SignalP"/>
    </source>
</evidence>
<feature type="chain" id="PRO_5040252754" description="Galactose oxidase" evidence="2">
    <location>
        <begin position="20"/>
        <end position="291"/>
    </location>
</feature>
<gene>
    <name evidence="3" type="ORF">BGZ70_003369</name>
</gene>
<dbReference type="OrthoDB" id="432528at2759"/>
<proteinExistence type="predicted"/>
<evidence type="ECO:0000313" key="3">
    <source>
        <dbReference type="EMBL" id="KAF9946172.1"/>
    </source>
</evidence>
<feature type="region of interest" description="Disordered" evidence="1">
    <location>
        <begin position="221"/>
        <end position="291"/>
    </location>
</feature>
<dbReference type="Proteomes" id="UP000738359">
    <property type="component" value="Unassembled WGS sequence"/>
</dbReference>
<protein>
    <recommendedName>
        <fullName evidence="5">Galactose oxidase</fullName>
    </recommendedName>
</protein>
<keyword evidence="4" id="KW-1185">Reference proteome</keyword>
<feature type="compositionally biased region" description="Low complexity" evidence="1">
    <location>
        <begin position="223"/>
        <end position="278"/>
    </location>
</feature>
<dbReference type="Gene3D" id="2.120.10.80">
    <property type="entry name" value="Kelch-type beta propeller"/>
    <property type="match status" value="1"/>
</dbReference>
<dbReference type="InterPro" id="IPR015915">
    <property type="entry name" value="Kelch-typ_b-propeller"/>
</dbReference>
<reference evidence="3" key="1">
    <citation type="journal article" date="2020" name="Fungal Divers.">
        <title>Resolving the Mortierellaceae phylogeny through synthesis of multi-gene phylogenetics and phylogenomics.</title>
        <authorList>
            <person name="Vandepol N."/>
            <person name="Liber J."/>
            <person name="Desiro A."/>
            <person name="Na H."/>
            <person name="Kennedy M."/>
            <person name="Barry K."/>
            <person name="Grigoriev I.V."/>
            <person name="Miller A.N."/>
            <person name="O'Donnell K."/>
            <person name="Stajich J.E."/>
            <person name="Bonito G."/>
        </authorList>
    </citation>
    <scope>NUCLEOTIDE SEQUENCE</scope>
    <source>
        <strain evidence="3">CK1249</strain>
    </source>
</reference>
<dbReference type="SUPFAM" id="SSF117281">
    <property type="entry name" value="Kelch motif"/>
    <property type="match status" value="1"/>
</dbReference>